<dbReference type="GO" id="GO:0030170">
    <property type="term" value="F:pyridoxal phosphate binding"/>
    <property type="evidence" value="ECO:0007669"/>
    <property type="project" value="InterPro"/>
</dbReference>
<dbReference type="GO" id="GO:0009097">
    <property type="term" value="P:isoleucine biosynthetic process"/>
    <property type="evidence" value="ECO:0007669"/>
    <property type="project" value="TreeGrafter"/>
</dbReference>
<evidence type="ECO:0000259" key="4">
    <source>
        <dbReference type="Pfam" id="PF00291"/>
    </source>
</evidence>
<dbReference type="InterPro" id="IPR050147">
    <property type="entry name" value="Ser/Thr_Dehydratase"/>
</dbReference>
<dbReference type="SUPFAM" id="SSF53686">
    <property type="entry name" value="Tryptophan synthase beta subunit-like PLP-dependent enzymes"/>
    <property type="match status" value="1"/>
</dbReference>
<dbReference type="PROSITE" id="PS00165">
    <property type="entry name" value="DEHYDRATASE_SER_THR"/>
    <property type="match status" value="1"/>
</dbReference>
<proteinExistence type="predicted"/>
<dbReference type="Pfam" id="PF00291">
    <property type="entry name" value="PALP"/>
    <property type="match status" value="1"/>
</dbReference>
<dbReference type="GO" id="GO:0006565">
    <property type="term" value="P:L-serine catabolic process"/>
    <property type="evidence" value="ECO:0007669"/>
    <property type="project" value="TreeGrafter"/>
</dbReference>
<dbReference type="CDD" id="cd01562">
    <property type="entry name" value="Thr-dehyd"/>
    <property type="match status" value="1"/>
</dbReference>
<evidence type="ECO:0000256" key="2">
    <source>
        <dbReference type="ARBA" id="ARBA00022898"/>
    </source>
</evidence>
<keyword evidence="3" id="KW-0456">Lyase</keyword>
<dbReference type="NCBIfam" id="NF004771">
    <property type="entry name" value="PRK06110.1"/>
    <property type="match status" value="1"/>
</dbReference>
<dbReference type="GO" id="GO:0006567">
    <property type="term" value="P:L-threonine catabolic process"/>
    <property type="evidence" value="ECO:0007669"/>
    <property type="project" value="TreeGrafter"/>
</dbReference>
<feature type="domain" description="Tryptophan synthase beta chain-like PALP" evidence="4">
    <location>
        <begin position="22"/>
        <end position="304"/>
    </location>
</feature>
<dbReference type="PANTHER" id="PTHR48078:SF7">
    <property type="entry name" value="BLL6502 PROTEIN"/>
    <property type="match status" value="1"/>
</dbReference>
<reference evidence="5 6" key="1">
    <citation type="submission" date="2018-07" db="EMBL/GenBank/DDBJ databases">
        <title>Genomic Encyclopedia of Type Strains, Phase III (KMG-III): the genomes of soil and plant-associated and newly described type strains.</title>
        <authorList>
            <person name="Whitman W."/>
        </authorList>
    </citation>
    <scope>NUCLEOTIDE SEQUENCE [LARGE SCALE GENOMIC DNA]</scope>
    <source>
        <strain evidence="5 6">CECT 8488</strain>
    </source>
</reference>
<dbReference type="AlphaFoldDB" id="A0A3D9HJY3"/>
<dbReference type="InterPro" id="IPR036052">
    <property type="entry name" value="TrpB-like_PALP_sf"/>
</dbReference>
<accession>A0A3D9HJY3</accession>
<dbReference type="InterPro" id="IPR000634">
    <property type="entry name" value="Ser/Thr_deHydtase_PyrdxlP-BS"/>
</dbReference>
<dbReference type="EMBL" id="QRDW01000005">
    <property type="protein sequence ID" value="RED49800.1"/>
    <property type="molecule type" value="Genomic_DNA"/>
</dbReference>
<gene>
    <name evidence="5" type="ORF">DFP90_105172</name>
</gene>
<comment type="caution">
    <text evidence="5">The sequence shown here is derived from an EMBL/GenBank/DDBJ whole genome shotgun (WGS) entry which is preliminary data.</text>
</comment>
<evidence type="ECO:0000256" key="3">
    <source>
        <dbReference type="ARBA" id="ARBA00023239"/>
    </source>
</evidence>
<name>A0A3D9HJY3_9PROT</name>
<evidence type="ECO:0000313" key="6">
    <source>
        <dbReference type="Proteomes" id="UP000256845"/>
    </source>
</evidence>
<dbReference type="Gene3D" id="3.40.50.1100">
    <property type="match status" value="2"/>
</dbReference>
<protein>
    <submittedName>
        <fullName evidence="5">Threonine dehydratase</fullName>
    </submittedName>
</protein>
<evidence type="ECO:0000313" key="5">
    <source>
        <dbReference type="EMBL" id="RED49800.1"/>
    </source>
</evidence>
<dbReference type="GO" id="GO:0004794">
    <property type="term" value="F:threonine deaminase activity"/>
    <property type="evidence" value="ECO:0007669"/>
    <property type="project" value="TreeGrafter"/>
</dbReference>
<dbReference type="Proteomes" id="UP000256845">
    <property type="component" value="Unassembled WGS sequence"/>
</dbReference>
<dbReference type="OrthoDB" id="9811476at2"/>
<dbReference type="RefSeq" id="WP_115937047.1">
    <property type="nucleotide sequence ID" value="NZ_QRDW01000005.1"/>
</dbReference>
<dbReference type="PANTHER" id="PTHR48078">
    <property type="entry name" value="THREONINE DEHYDRATASE, MITOCHONDRIAL-RELATED"/>
    <property type="match status" value="1"/>
</dbReference>
<keyword evidence="6" id="KW-1185">Reference proteome</keyword>
<dbReference type="GO" id="GO:0003941">
    <property type="term" value="F:L-serine ammonia-lyase activity"/>
    <property type="evidence" value="ECO:0007669"/>
    <property type="project" value="TreeGrafter"/>
</dbReference>
<comment type="cofactor">
    <cofactor evidence="1">
        <name>pyridoxal 5'-phosphate</name>
        <dbReference type="ChEBI" id="CHEBI:597326"/>
    </cofactor>
</comment>
<dbReference type="InterPro" id="IPR001926">
    <property type="entry name" value="TrpB-like_PALP"/>
</dbReference>
<sequence>METITLSNLEQAQSLVHSFFPGTPQYRWPLLCERLGCEVWVKHENYTPVGAFKIRGGLVFVKDRADKSEVGGMITATRGNHGQSIATAASRYSIPVTIVVPKGNSVEKNNAMRAQGGKLIEFGDDFQAASDHAAELAGREDLYRLPSFHPLLVRGVGTYALELLQAQPDLDTIYVPIGMGSGACGVIAARDALGLKTKVVGVVCDKAPAYALSFEAGRPVETETADTWADGVACRSPMAEAVEMIHRGADRVVTVSEALIAEAMRVYFTDTHNLAEGAGAIALAALMQEKEKMKNKKSAVILTGGNLDLELYSRVLKGEI</sequence>
<keyword evidence="2" id="KW-0663">Pyridoxal phosphate</keyword>
<organism evidence="5 6">
    <name type="scientific">Aestuariispira insulae</name>
    <dbReference type="NCBI Taxonomy" id="1461337"/>
    <lineage>
        <taxon>Bacteria</taxon>
        <taxon>Pseudomonadati</taxon>
        <taxon>Pseudomonadota</taxon>
        <taxon>Alphaproteobacteria</taxon>
        <taxon>Rhodospirillales</taxon>
        <taxon>Kiloniellaceae</taxon>
        <taxon>Aestuariispira</taxon>
    </lineage>
</organism>
<evidence type="ECO:0000256" key="1">
    <source>
        <dbReference type="ARBA" id="ARBA00001933"/>
    </source>
</evidence>